<dbReference type="Gramene" id="RZC43578">
    <property type="protein sequence ID" value="RZC43578"/>
    <property type="gene ID" value="C5167_036525"/>
</dbReference>
<reference evidence="1 2" key="1">
    <citation type="journal article" date="2018" name="Science">
        <title>The opium poppy genome and morphinan production.</title>
        <authorList>
            <person name="Guo L."/>
            <person name="Winzer T."/>
            <person name="Yang X."/>
            <person name="Li Y."/>
            <person name="Ning Z."/>
            <person name="He Z."/>
            <person name="Teodor R."/>
            <person name="Lu Y."/>
            <person name="Bowser T.A."/>
            <person name="Graham I.A."/>
            <person name="Ye K."/>
        </authorList>
    </citation>
    <scope>NUCLEOTIDE SEQUENCE [LARGE SCALE GENOMIC DNA]</scope>
    <source>
        <strain evidence="2">cv. HN1</strain>
        <tissue evidence="1">Leaves</tissue>
    </source>
</reference>
<organism evidence="1 2">
    <name type="scientific">Papaver somniferum</name>
    <name type="common">Opium poppy</name>
    <dbReference type="NCBI Taxonomy" id="3469"/>
    <lineage>
        <taxon>Eukaryota</taxon>
        <taxon>Viridiplantae</taxon>
        <taxon>Streptophyta</taxon>
        <taxon>Embryophyta</taxon>
        <taxon>Tracheophyta</taxon>
        <taxon>Spermatophyta</taxon>
        <taxon>Magnoliopsida</taxon>
        <taxon>Ranunculales</taxon>
        <taxon>Papaveraceae</taxon>
        <taxon>Papaveroideae</taxon>
        <taxon>Papaver</taxon>
    </lineage>
</organism>
<evidence type="ECO:0000313" key="2">
    <source>
        <dbReference type="Proteomes" id="UP000316621"/>
    </source>
</evidence>
<keyword evidence="2" id="KW-1185">Reference proteome</keyword>
<dbReference type="AlphaFoldDB" id="A0A4Y7I7T7"/>
<dbReference type="EMBL" id="CM010715">
    <property type="protein sequence ID" value="RZC43578.1"/>
    <property type="molecule type" value="Genomic_DNA"/>
</dbReference>
<dbReference type="Proteomes" id="UP000316621">
    <property type="component" value="Chromosome 1"/>
</dbReference>
<evidence type="ECO:0000313" key="1">
    <source>
        <dbReference type="EMBL" id="RZC43578.1"/>
    </source>
</evidence>
<proteinExistence type="predicted"/>
<accession>A0A4Y7I7T7</accession>
<sequence>MADDDQDMGNIGYCLSNNLVFTLILGSKGFRIAAECALKISLYNTIAIQKLKWINSSIRRTSVQVLVCFQTKQLSGLLRTNRY</sequence>
<gene>
    <name evidence="1" type="ORF">C5167_036525</name>
</gene>
<name>A0A4Y7I7T7_PAPSO</name>
<protein>
    <submittedName>
        <fullName evidence="1">Uncharacterized protein</fullName>
    </submittedName>
</protein>